<dbReference type="Ensembl" id="ENSSAUT00010019137.1">
    <property type="protein sequence ID" value="ENSSAUP00010018115.1"/>
    <property type="gene ID" value="ENSSAUG00010005906.1"/>
</dbReference>
<dbReference type="InterPro" id="IPR013809">
    <property type="entry name" value="ENTH"/>
</dbReference>
<dbReference type="GO" id="GO:0048268">
    <property type="term" value="P:clathrin coat assembly"/>
    <property type="evidence" value="ECO:0007669"/>
    <property type="project" value="TreeGrafter"/>
</dbReference>
<reference evidence="4" key="1">
    <citation type="submission" date="2021-04" db="EMBL/GenBank/DDBJ databases">
        <authorList>
            <consortium name="Wellcome Sanger Institute Data Sharing"/>
        </authorList>
    </citation>
    <scope>NUCLEOTIDE SEQUENCE [LARGE SCALE GENOMIC DNA]</scope>
</reference>
<evidence type="ECO:0000256" key="1">
    <source>
        <dbReference type="SAM" id="Coils"/>
    </source>
</evidence>
<dbReference type="GO" id="GO:0043325">
    <property type="term" value="F:phosphatidylinositol-3,4-bisphosphate binding"/>
    <property type="evidence" value="ECO:0007669"/>
    <property type="project" value="TreeGrafter"/>
</dbReference>
<keyword evidence="5" id="KW-1185">Reference proteome</keyword>
<accession>A0A671UZU2</accession>
<evidence type="ECO:0000259" key="3">
    <source>
        <dbReference type="PROSITE" id="PS50942"/>
    </source>
</evidence>
<reference evidence="4" key="3">
    <citation type="submission" date="2025-09" db="UniProtKB">
        <authorList>
            <consortium name="Ensembl"/>
        </authorList>
    </citation>
    <scope>IDENTIFICATION</scope>
</reference>
<dbReference type="Gene3D" id="1.25.40.90">
    <property type="match status" value="1"/>
</dbReference>
<protein>
    <submittedName>
        <fullName evidence="4">Huntingtin interacting protein 1 related b</fullName>
    </submittedName>
</protein>
<dbReference type="GO" id="GO:0032051">
    <property type="term" value="F:clathrin light chain binding"/>
    <property type="evidence" value="ECO:0007669"/>
    <property type="project" value="TreeGrafter"/>
</dbReference>
<dbReference type="AlphaFoldDB" id="A0A671UZU2"/>
<dbReference type="GO" id="GO:0030136">
    <property type="term" value="C:clathrin-coated vesicle"/>
    <property type="evidence" value="ECO:0007669"/>
    <property type="project" value="TreeGrafter"/>
</dbReference>
<dbReference type="Gene3D" id="1.20.5.1700">
    <property type="match status" value="1"/>
</dbReference>
<dbReference type="InterPro" id="IPR011417">
    <property type="entry name" value="ANTH_dom"/>
</dbReference>
<sequence>NFLCRSRINSSPFFSFLSIQLSSISKAINSAETPVKEKHARRIILGTHREKGAYTFWSYALGFPLHSSSILCWKFCNVLHKVLRDGHRNVLQDCMRHHSSLVEIGKLWSNLHDRYGQLVALYSKLLCTKMEFHTKHSDIPPNLEVTDEVLERTAGTDINNVFQLTVEVFDYLDSELRLAETVIRQLNTSIAISTLTSGQCRLSPLIQVIQDCSHLYHFTVKLLFKLHACLPADTLQGHRERFHDQFHSLKTFFNKARDMMYFKRLIQIPKLPDSPPNFLHAASLAKHVKPVVVIPDEEEPEQQDDDDDDPEPLIEVSDVSTSSVQLDIFDKAFGPPNGGFDDRDLQIESLKRDLELLRAELERVKAEVRTAGTESLAVLGADLTFSPSEGSTLHHTAQVPNQQFGGRTRRAARSETTGPCGKRATAHGAGGYTSP</sequence>
<dbReference type="PANTHER" id="PTHR10407">
    <property type="entry name" value="HUNTINGTIN INTERACTING PROTEIN 1"/>
    <property type="match status" value="1"/>
</dbReference>
<dbReference type="PROSITE" id="PS50942">
    <property type="entry name" value="ENTH"/>
    <property type="match status" value="1"/>
</dbReference>
<dbReference type="GO" id="GO:0080025">
    <property type="term" value="F:phosphatidylinositol-3,5-bisphosphate binding"/>
    <property type="evidence" value="ECO:0007669"/>
    <property type="project" value="TreeGrafter"/>
</dbReference>
<feature type="domain" description="ENTH" evidence="3">
    <location>
        <begin position="12"/>
        <end position="140"/>
    </location>
</feature>
<dbReference type="Pfam" id="PF07651">
    <property type="entry name" value="ANTH"/>
    <property type="match status" value="1"/>
</dbReference>
<dbReference type="GO" id="GO:0051015">
    <property type="term" value="F:actin filament binding"/>
    <property type="evidence" value="ECO:0007669"/>
    <property type="project" value="TreeGrafter"/>
</dbReference>
<dbReference type="GO" id="GO:0030864">
    <property type="term" value="C:cortical actin cytoskeleton"/>
    <property type="evidence" value="ECO:0007669"/>
    <property type="project" value="TreeGrafter"/>
</dbReference>
<dbReference type="GO" id="GO:0035615">
    <property type="term" value="F:clathrin adaptor activity"/>
    <property type="evidence" value="ECO:0007669"/>
    <property type="project" value="TreeGrafter"/>
</dbReference>
<dbReference type="FunFam" id="1.25.40.90:FF:000012">
    <property type="entry name" value="Huntingtin interacting protein 1-related"/>
    <property type="match status" value="1"/>
</dbReference>
<feature type="coiled-coil region" evidence="1">
    <location>
        <begin position="340"/>
        <end position="374"/>
    </location>
</feature>
<evidence type="ECO:0000313" key="4">
    <source>
        <dbReference type="Ensembl" id="ENSSAUP00010018115.1"/>
    </source>
</evidence>
<dbReference type="SMART" id="SM00273">
    <property type="entry name" value="ENTH"/>
    <property type="match status" value="1"/>
</dbReference>
<dbReference type="InterPro" id="IPR008942">
    <property type="entry name" value="ENTH_VHS"/>
</dbReference>
<name>A0A671UZU2_SPAAU</name>
<reference evidence="4" key="2">
    <citation type="submission" date="2025-08" db="UniProtKB">
        <authorList>
            <consortium name="Ensembl"/>
        </authorList>
    </citation>
    <scope>IDENTIFICATION</scope>
</reference>
<organism evidence="4 5">
    <name type="scientific">Sparus aurata</name>
    <name type="common">Gilthead sea bream</name>
    <dbReference type="NCBI Taxonomy" id="8175"/>
    <lineage>
        <taxon>Eukaryota</taxon>
        <taxon>Metazoa</taxon>
        <taxon>Chordata</taxon>
        <taxon>Craniata</taxon>
        <taxon>Vertebrata</taxon>
        <taxon>Euteleostomi</taxon>
        <taxon>Actinopterygii</taxon>
        <taxon>Neopterygii</taxon>
        <taxon>Teleostei</taxon>
        <taxon>Neoteleostei</taxon>
        <taxon>Acanthomorphata</taxon>
        <taxon>Eupercaria</taxon>
        <taxon>Spariformes</taxon>
        <taxon>Sparidae</taxon>
        <taxon>Sparus</taxon>
    </lineage>
</organism>
<evidence type="ECO:0000256" key="2">
    <source>
        <dbReference type="SAM" id="MobiDB-lite"/>
    </source>
</evidence>
<dbReference type="InterPro" id="IPR030224">
    <property type="entry name" value="Sla2_fam"/>
</dbReference>
<dbReference type="GO" id="GO:0006897">
    <property type="term" value="P:endocytosis"/>
    <property type="evidence" value="ECO:0007669"/>
    <property type="project" value="InterPro"/>
</dbReference>
<dbReference type="GeneTree" id="ENSGT00940000153594"/>
<dbReference type="GO" id="GO:0007015">
    <property type="term" value="P:actin filament organization"/>
    <property type="evidence" value="ECO:0007669"/>
    <property type="project" value="TreeGrafter"/>
</dbReference>
<keyword evidence="1" id="KW-0175">Coiled coil</keyword>
<gene>
    <name evidence="4" type="primary">HIP1R</name>
    <name evidence="4" type="synonym">hip1rb</name>
</gene>
<evidence type="ECO:0000313" key="5">
    <source>
        <dbReference type="Proteomes" id="UP000472265"/>
    </source>
</evidence>
<proteinExistence type="predicted"/>
<dbReference type="SUPFAM" id="SSF48464">
    <property type="entry name" value="ENTH/VHS domain"/>
    <property type="match status" value="1"/>
</dbReference>
<dbReference type="Proteomes" id="UP000472265">
    <property type="component" value="Chromosome 5"/>
</dbReference>
<feature type="region of interest" description="Disordered" evidence="2">
    <location>
        <begin position="401"/>
        <end position="435"/>
    </location>
</feature>
<dbReference type="PANTHER" id="PTHR10407:SF10">
    <property type="entry name" value="HUNTINGTIN-INTERACTING PROTEIN 1-RELATED PROTEIN"/>
    <property type="match status" value="1"/>
</dbReference>